<sequence>MAEPMDSYEDHGLNEILQQAEKLTAEIDATNELPRVQRNLRQVLEAGQQLLCRASQGVAGAPNAETKAAVFLGTKGVDITKLSDSIQPLYNIQTIEGGRDTISETNIESFLKLERTTALINVAETTASNILAQLEEKIMLQVDNEWKRERAEIASVMSGSLKPLEFDTQIYDRTVEASAILSKSSVTYAYEVDRYNQAVINGLPRANLCEKFELAAKNSNDRHLQELWTSIAEVTNGLGGEQLDKNALVKKRSSDVYAKNFISRAKKHLQHSFFTKLTREVWERLGETQTGGVPAVIPLIRSYIALKGLGSIMTLEQGAGDAGPVWLIVYLCLRSGKAEEAATYMKENIGNTEFASILQAYSVTGILPYDVECKLRVDYRRSVRHTSHDSFQRAVYCILGGCDVEDDHSEVAQRLEDYLWIKLSVLRYNSDGAYSADFLTLPLFQEMIVEKYGEHYFDAVKQPYVYIQALILTGQFEAAIEFMSRVSGMKAHAVHVAIALQENHLLLTSDPKSPILFRNKEDPPGIRWLNYSRVIVGFVRTLRGSNSKDAINYLHFLRTMKDKDGTDLFSVCVSDLILESRDFEYLGHMNPDGCRTPGLLETMGINVLPIIVRCASESELRGLTEDAIILYDLASKHDDALRVLCRVIAKHVSELPLPESARQRIRKLAISFAERYQANPPKVSDMSQITTFYILVDFMTFFDEVFSKRYETALTVIQKLKIIPLHESEVEKCVRDFHGFQEEIRMNVPDLIVATMETLYAKYKKLKDTKKSNYFAADNGVQDNQFLMEVKGQAKALVTYCGIIPYFMTGDTYTKVMQIEVQMN</sequence>
<proteinExistence type="inferred from homology"/>
<keyword evidence="3 5" id="KW-0906">Nuclear pore complex</keyword>
<dbReference type="EMBL" id="CAXLJM020000108">
    <property type="protein sequence ID" value="CAL8135562.1"/>
    <property type="molecule type" value="Genomic_DNA"/>
</dbReference>
<accession>A0ABP1RTT9</accession>
<keyword evidence="4 5" id="KW-0539">Nucleus</keyword>
<comment type="subcellular location">
    <subcellularLocation>
        <location evidence="1 5">Nucleus</location>
        <location evidence="1 5">Nuclear pore complex</location>
    </subcellularLocation>
</comment>
<comment type="caution">
    <text evidence="6">The sequence shown here is derived from an EMBL/GenBank/DDBJ whole genome shotgun (WGS) entry which is preliminary data.</text>
</comment>
<keyword evidence="5" id="KW-0509">mRNA transport</keyword>
<evidence type="ECO:0000256" key="1">
    <source>
        <dbReference type="ARBA" id="ARBA00004567"/>
    </source>
</evidence>
<evidence type="ECO:0000313" key="6">
    <source>
        <dbReference type="EMBL" id="CAL8135562.1"/>
    </source>
</evidence>
<evidence type="ECO:0000256" key="4">
    <source>
        <dbReference type="ARBA" id="ARBA00023242"/>
    </source>
</evidence>
<protein>
    <recommendedName>
        <fullName evidence="5">Nuclear pore protein</fullName>
    </recommendedName>
</protein>
<keyword evidence="5" id="KW-0472">Membrane</keyword>
<dbReference type="PANTHER" id="PTHR11225:SF4">
    <property type="entry name" value="NUCLEAR PORE COMPLEX PROTEIN NUP93"/>
    <property type="match status" value="1"/>
</dbReference>
<evidence type="ECO:0000256" key="2">
    <source>
        <dbReference type="ARBA" id="ARBA00010186"/>
    </source>
</evidence>
<name>A0ABP1RTT9_9HEXA</name>
<dbReference type="PANTHER" id="PTHR11225">
    <property type="entry name" value="NUCLEAR PORE COMPLEX PROTEIN NUP93 NUCLEOPORIN NUP93 DEAD EYE PROTEIN"/>
    <property type="match status" value="1"/>
</dbReference>
<comment type="similarity">
    <text evidence="2 5">Belongs to the nucleoporin interacting component (NIC) family.</text>
</comment>
<keyword evidence="5" id="KW-0653">Protein transport</keyword>
<organism evidence="6 7">
    <name type="scientific">Orchesella dallaii</name>
    <dbReference type="NCBI Taxonomy" id="48710"/>
    <lineage>
        <taxon>Eukaryota</taxon>
        <taxon>Metazoa</taxon>
        <taxon>Ecdysozoa</taxon>
        <taxon>Arthropoda</taxon>
        <taxon>Hexapoda</taxon>
        <taxon>Collembola</taxon>
        <taxon>Entomobryomorpha</taxon>
        <taxon>Entomobryoidea</taxon>
        <taxon>Orchesellidae</taxon>
        <taxon>Orchesellinae</taxon>
        <taxon>Orchesella</taxon>
    </lineage>
</organism>
<keyword evidence="7" id="KW-1185">Reference proteome</keyword>
<dbReference type="InterPro" id="IPR007231">
    <property type="entry name" value="Nucleoporin_int_Nup93/Nic96"/>
</dbReference>
<dbReference type="Proteomes" id="UP001642540">
    <property type="component" value="Unassembled WGS sequence"/>
</dbReference>
<dbReference type="Pfam" id="PF04097">
    <property type="entry name" value="Nic96"/>
    <property type="match status" value="1"/>
</dbReference>
<keyword evidence="5" id="KW-0813">Transport</keyword>
<gene>
    <name evidence="6" type="ORF">ODALV1_LOCUS26039</name>
</gene>
<keyword evidence="5" id="KW-0811">Translocation</keyword>
<evidence type="ECO:0000313" key="7">
    <source>
        <dbReference type="Proteomes" id="UP001642540"/>
    </source>
</evidence>
<evidence type="ECO:0000256" key="5">
    <source>
        <dbReference type="RuleBase" id="RU364035"/>
    </source>
</evidence>
<evidence type="ECO:0000256" key="3">
    <source>
        <dbReference type="ARBA" id="ARBA00023132"/>
    </source>
</evidence>
<reference evidence="6 7" key="1">
    <citation type="submission" date="2024-08" db="EMBL/GenBank/DDBJ databases">
        <authorList>
            <person name="Cucini C."/>
            <person name="Frati F."/>
        </authorList>
    </citation>
    <scope>NUCLEOTIDE SEQUENCE [LARGE SCALE GENOMIC DNA]</scope>
</reference>